<dbReference type="EMBL" id="CAJPDR010000141">
    <property type="protein sequence ID" value="CAF9920938.1"/>
    <property type="molecule type" value="Genomic_DNA"/>
</dbReference>
<keyword evidence="2" id="KW-1185">Reference proteome</keyword>
<dbReference type="OrthoDB" id="5389486at2759"/>
<organism evidence="1 2">
    <name type="scientific">Alectoria fallacina</name>
    <dbReference type="NCBI Taxonomy" id="1903189"/>
    <lineage>
        <taxon>Eukaryota</taxon>
        <taxon>Fungi</taxon>
        <taxon>Dikarya</taxon>
        <taxon>Ascomycota</taxon>
        <taxon>Pezizomycotina</taxon>
        <taxon>Lecanoromycetes</taxon>
        <taxon>OSLEUM clade</taxon>
        <taxon>Lecanoromycetidae</taxon>
        <taxon>Lecanorales</taxon>
        <taxon>Lecanorineae</taxon>
        <taxon>Parmeliaceae</taxon>
        <taxon>Alectoria</taxon>
    </lineage>
</organism>
<accession>A0A8H3FFG9</accession>
<comment type="caution">
    <text evidence="1">The sequence shown here is derived from an EMBL/GenBank/DDBJ whole genome shotgun (WGS) entry which is preliminary data.</text>
</comment>
<dbReference type="AlphaFoldDB" id="A0A8H3FFG9"/>
<name>A0A8H3FFG9_9LECA</name>
<evidence type="ECO:0000313" key="2">
    <source>
        <dbReference type="Proteomes" id="UP000664203"/>
    </source>
</evidence>
<evidence type="ECO:0000313" key="1">
    <source>
        <dbReference type="EMBL" id="CAF9920938.1"/>
    </source>
</evidence>
<proteinExistence type="predicted"/>
<protein>
    <submittedName>
        <fullName evidence="1">Uncharacterized protein</fullName>
    </submittedName>
</protein>
<dbReference type="Proteomes" id="UP000664203">
    <property type="component" value="Unassembled WGS sequence"/>
</dbReference>
<sequence length="61" mass="6635">MAEAAAVYSSFCAQIAIRHDVAYYEKWNRERQEAVARGEDPNAKFLALVAQKEATSTGGGS</sequence>
<reference evidence="1" key="1">
    <citation type="submission" date="2021-03" db="EMBL/GenBank/DDBJ databases">
        <authorList>
            <person name="Tagirdzhanova G."/>
        </authorList>
    </citation>
    <scope>NUCLEOTIDE SEQUENCE</scope>
</reference>
<gene>
    <name evidence="1" type="ORF">ALECFALPRED_001672</name>
</gene>